<evidence type="ECO:0000256" key="11">
    <source>
        <dbReference type="ARBA" id="ARBA00025182"/>
    </source>
</evidence>
<sequence>MENVVLTVHLILAVLLIGVVLLQRSEGGGLGMGGGGGSGVMTGRQAANALSKATWVLAIAFLITSLVLTVIAARNASSGSIVDQLDLGGAADSQPATTLPGIGDYTPPPAAGQPILPPGAATAPAGDSPAAPAPAAPAPAAPATTPAAPAQDGPVTPPAPVEPAPAATPAAPAAEPAQTPATPAPASAPATTN</sequence>
<keyword evidence="7 12" id="KW-0653">Protein transport</keyword>
<dbReference type="PANTHER" id="PTHR34182:SF1">
    <property type="entry name" value="PROTEIN-EXPORT MEMBRANE PROTEIN SECG"/>
    <property type="match status" value="1"/>
</dbReference>
<gene>
    <name evidence="14" type="ORF">PYTT13_17365</name>
</gene>
<dbReference type="AlphaFoldDB" id="A0A2D2C5C7"/>
<dbReference type="GO" id="GO:0043952">
    <property type="term" value="P:protein transport by the Sec complex"/>
    <property type="evidence" value="ECO:0007669"/>
    <property type="project" value="TreeGrafter"/>
</dbReference>
<evidence type="ECO:0000256" key="6">
    <source>
        <dbReference type="ARBA" id="ARBA00022692"/>
    </source>
</evidence>
<evidence type="ECO:0000313" key="15">
    <source>
        <dbReference type="Proteomes" id="UP000229314"/>
    </source>
</evidence>
<feature type="compositionally biased region" description="Pro residues" evidence="13">
    <location>
        <begin position="131"/>
        <end position="140"/>
    </location>
</feature>
<comment type="function">
    <text evidence="11 12">Involved in protein export. Participates in an early event of protein translocation.</text>
</comment>
<keyword evidence="9 12" id="KW-0811">Translocation</keyword>
<comment type="similarity">
    <text evidence="2 12">Belongs to the SecG family.</text>
</comment>
<feature type="region of interest" description="Disordered" evidence="13">
    <location>
        <begin position="93"/>
        <end position="193"/>
    </location>
</feature>
<organism evidence="14 15">
    <name type="scientific">Paracoccus yeei</name>
    <dbReference type="NCBI Taxonomy" id="147645"/>
    <lineage>
        <taxon>Bacteria</taxon>
        <taxon>Pseudomonadati</taxon>
        <taxon>Pseudomonadota</taxon>
        <taxon>Alphaproteobacteria</taxon>
        <taxon>Rhodobacterales</taxon>
        <taxon>Paracoccaceae</taxon>
        <taxon>Paracoccus</taxon>
    </lineage>
</organism>
<feature type="compositionally biased region" description="Pro residues" evidence="13">
    <location>
        <begin position="106"/>
        <end position="117"/>
    </location>
</feature>
<name>A0A2D2C5C7_9RHOB</name>
<dbReference type="EMBL" id="CP024422">
    <property type="protein sequence ID" value="ATQ57720.1"/>
    <property type="molecule type" value="Genomic_DNA"/>
</dbReference>
<keyword evidence="6 12" id="KW-0812">Transmembrane</keyword>
<accession>A0A2D2C5C7</accession>
<dbReference type="InterPro" id="IPR004692">
    <property type="entry name" value="SecG"/>
</dbReference>
<evidence type="ECO:0000256" key="7">
    <source>
        <dbReference type="ARBA" id="ARBA00022927"/>
    </source>
</evidence>
<comment type="subcellular location">
    <subcellularLocation>
        <location evidence="1 12">Cell membrane</location>
        <topology evidence="1 12">Multi-pass membrane protein</topology>
    </subcellularLocation>
</comment>
<dbReference type="PRINTS" id="PR01651">
    <property type="entry name" value="SECGEXPORT"/>
</dbReference>
<keyword evidence="10 12" id="KW-0472">Membrane</keyword>
<evidence type="ECO:0000256" key="3">
    <source>
        <dbReference type="ARBA" id="ARBA00017876"/>
    </source>
</evidence>
<feature type="transmembrane region" description="Helical" evidence="12">
    <location>
        <begin position="53"/>
        <end position="73"/>
    </location>
</feature>
<evidence type="ECO:0000256" key="4">
    <source>
        <dbReference type="ARBA" id="ARBA00022448"/>
    </source>
</evidence>
<dbReference type="RefSeq" id="WP_099650155.1">
    <property type="nucleotide sequence ID" value="NZ_CP024422.1"/>
</dbReference>
<evidence type="ECO:0000256" key="12">
    <source>
        <dbReference type="RuleBase" id="RU365087"/>
    </source>
</evidence>
<feature type="compositionally biased region" description="Low complexity" evidence="13">
    <location>
        <begin position="141"/>
        <end position="150"/>
    </location>
</feature>
<comment type="caution">
    <text evidence="12">Lacks conserved residue(s) required for the propagation of feature annotation.</text>
</comment>
<keyword evidence="8 12" id="KW-1133">Transmembrane helix</keyword>
<evidence type="ECO:0000256" key="5">
    <source>
        <dbReference type="ARBA" id="ARBA00022475"/>
    </source>
</evidence>
<dbReference type="GO" id="GO:0005886">
    <property type="term" value="C:plasma membrane"/>
    <property type="evidence" value="ECO:0007669"/>
    <property type="project" value="UniProtKB-SubCell"/>
</dbReference>
<protein>
    <recommendedName>
        <fullName evidence="3 12">Protein-export membrane protein SecG</fullName>
    </recommendedName>
</protein>
<evidence type="ECO:0000256" key="1">
    <source>
        <dbReference type="ARBA" id="ARBA00004651"/>
    </source>
</evidence>
<dbReference type="GO" id="GO:0009306">
    <property type="term" value="P:protein secretion"/>
    <property type="evidence" value="ECO:0007669"/>
    <property type="project" value="UniProtKB-UniRule"/>
</dbReference>
<dbReference type="GeneID" id="78899422"/>
<evidence type="ECO:0000256" key="8">
    <source>
        <dbReference type="ARBA" id="ARBA00022989"/>
    </source>
</evidence>
<proteinExistence type="inferred from homology"/>
<evidence type="ECO:0000256" key="10">
    <source>
        <dbReference type="ARBA" id="ARBA00023136"/>
    </source>
</evidence>
<keyword evidence="4 12" id="KW-0813">Transport</keyword>
<evidence type="ECO:0000256" key="13">
    <source>
        <dbReference type="SAM" id="MobiDB-lite"/>
    </source>
</evidence>
<dbReference type="PANTHER" id="PTHR34182">
    <property type="entry name" value="PROTEIN-EXPORT MEMBRANE PROTEIN SECG"/>
    <property type="match status" value="1"/>
</dbReference>
<evidence type="ECO:0000256" key="2">
    <source>
        <dbReference type="ARBA" id="ARBA00008445"/>
    </source>
</evidence>
<feature type="compositionally biased region" description="Low complexity" evidence="13">
    <location>
        <begin position="164"/>
        <end position="193"/>
    </location>
</feature>
<evidence type="ECO:0000313" key="14">
    <source>
        <dbReference type="EMBL" id="ATQ57720.1"/>
    </source>
</evidence>
<dbReference type="GO" id="GO:0065002">
    <property type="term" value="P:intracellular protein transmembrane transport"/>
    <property type="evidence" value="ECO:0007669"/>
    <property type="project" value="TreeGrafter"/>
</dbReference>
<keyword evidence="5 12" id="KW-1003">Cell membrane</keyword>
<dbReference type="Pfam" id="PF03840">
    <property type="entry name" value="SecG"/>
    <property type="match status" value="1"/>
</dbReference>
<feature type="compositionally biased region" description="Low complexity" evidence="13">
    <location>
        <begin position="118"/>
        <end position="130"/>
    </location>
</feature>
<reference evidence="14 15" key="1">
    <citation type="submission" date="2017-10" db="EMBL/GenBank/DDBJ databases">
        <title>Complete genome sequence of Paracoccus yeei TT13 isolated from human skin.</title>
        <authorList>
            <person name="Lee K."/>
            <person name="Lim J.Y."/>
            <person name="Hwang I."/>
        </authorList>
    </citation>
    <scope>NUCLEOTIDE SEQUENCE [LARGE SCALE GENOMIC DNA]</scope>
    <source>
        <strain evidence="14 15">TT13</strain>
    </source>
</reference>
<dbReference type="NCBIfam" id="TIGR00810">
    <property type="entry name" value="secG"/>
    <property type="match status" value="1"/>
</dbReference>
<evidence type="ECO:0000256" key="9">
    <source>
        <dbReference type="ARBA" id="ARBA00023010"/>
    </source>
</evidence>
<dbReference type="Proteomes" id="UP000229314">
    <property type="component" value="Chromosome"/>
</dbReference>
<dbReference type="GO" id="GO:0015450">
    <property type="term" value="F:protein-transporting ATPase activity"/>
    <property type="evidence" value="ECO:0007669"/>
    <property type="project" value="UniProtKB-UniRule"/>
</dbReference>